<dbReference type="GeneID" id="17325040"/>
<name>S0F3M6_CHOCR</name>
<feature type="compositionally biased region" description="Polar residues" evidence="2">
    <location>
        <begin position="1"/>
        <end position="18"/>
    </location>
</feature>
<accession>S0F3M6</accession>
<dbReference type="EMBL" id="HG001843">
    <property type="protein sequence ID" value="CDF77544.1"/>
    <property type="molecule type" value="Genomic_DNA"/>
</dbReference>
<sequence>MQATRLAQRASQTISPSDASRLVSEAARRASTAAPLRSRSLRKYTDIIAITVASMVAASALNNKRDYGDRVAVLEAELRRAEDQRDEARRHFSVFKDAVFQVAPHAVAEMEKIGKQNKEQRISERTTLLQRCLQDTLDEILSDPSKDSATKVLPNEDEKPKLI</sequence>
<proteinExistence type="predicted"/>
<feature type="coiled-coil region" evidence="1">
    <location>
        <begin position="64"/>
        <end position="91"/>
    </location>
</feature>
<dbReference type="Proteomes" id="UP000012073">
    <property type="component" value="Unassembled WGS sequence"/>
</dbReference>
<feature type="region of interest" description="Disordered" evidence="2">
    <location>
        <begin position="144"/>
        <end position="163"/>
    </location>
</feature>
<feature type="region of interest" description="Disordered" evidence="2">
    <location>
        <begin position="1"/>
        <end position="22"/>
    </location>
</feature>
<dbReference type="OrthoDB" id="10454406at2759"/>
<gene>
    <name evidence="3" type="ORF">CHC_T00005402001</name>
</gene>
<dbReference type="AlphaFoldDB" id="S0F3M6"/>
<keyword evidence="1" id="KW-0175">Coiled coil</keyword>
<organism evidence="3 4">
    <name type="scientific">Chondrus crispus</name>
    <name type="common">Carrageen Irish moss</name>
    <name type="synonym">Polymorpha crispa</name>
    <dbReference type="NCBI Taxonomy" id="2769"/>
    <lineage>
        <taxon>Eukaryota</taxon>
        <taxon>Rhodophyta</taxon>
        <taxon>Florideophyceae</taxon>
        <taxon>Rhodymeniophycidae</taxon>
        <taxon>Gigartinales</taxon>
        <taxon>Gigartinaceae</taxon>
        <taxon>Chondrus</taxon>
    </lineage>
</organism>
<dbReference type="Gramene" id="CDF77544">
    <property type="protein sequence ID" value="CDF77544"/>
    <property type="gene ID" value="CHC_T00005402001"/>
</dbReference>
<evidence type="ECO:0000256" key="2">
    <source>
        <dbReference type="SAM" id="MobiDB-lite"/>
    </source>
</evidence>
<keyword evidence="4" id="KW-1185">Reference proteome</keyword>
<evidence type="ECO:0000313" key="4">
    <source>
        <dbReference type="Proteomes" id="UP000012073"/>
    </source>
</evidence>
<reference evidence="4" key="1">
    <citation type="journal article" date="2013" name="Proc. Natl. Acad. Sci. U.S.A.">
        <title>Genome structure and metabolic features in the red seaweed Chondrus crispus shed light on evolution of the Archaeplastida.</title>
        <authorList>
            <person name="Collen J."/>
            <person name="Porcel B."/>
            <person name="Carre W."/>
            <person name="Ball S.G."/>
            <person name="Chaparro C."/>
            <person name="Tonon T."/>
            <person name="Barbeyron T."/>
            <person name="Michel G."/>
            <person name="Noel B."/>
            <person name="Valentin K."/>
            <person name="Elias M."/>
            <person name="Artiguenave F."/>
            <person name="Arun A."/>
            <person name="Aury J.M."/>
            <person name="Barbosa-Neto J.F."/>
            <person name="Bothwell J.H."/>
            <person name="Bouget F.Y."/>
            <person name="Brillet L."/>
            <person name="Cabello-Hurtado F."/>
            <person name="Capella-Gutierrez S."/>
            <person name="Charrier B."/>
            <person name="Cladiere L."/>
            <person name="Cock J.M."/>
            <person name="Coelho S.M."/>
            <person name="Colleoni C."/>
            <person name="Czjzek M."/>
            <person name="Da Silva C."/>
            <person name="Delage L."/>
            <person name="Denoeud F."/>
            <person name="Deschamps P."/>
            <person name="Dittami S.M."/>
            <person name="Gabaldon T."/>
            <person name="Gachon C.M."/>
            <person name="Groisillier A."/>
            <person name="Herve C."/>
            <person name="Jabbari K."/>
            <person name="Katinka M."/>
            <person name="Kloareg B."/>
            <person name="Kowalczyk N."/>
            <person name="Labadie K."/>
            <person name="Leblanc C."/>
            <person name="Lopez P.J."/>
            <person name="McLachlan D.H."/>
            <person name="Meslet-Cladiere L."/>
            <person name="Moustafa A."/>
            <person name="Nehr Z."/>
            <person name="Nyvall Collen P."/>
            <person name="Panaud O."/>
            <person name="Partensky F."/>
            <person name="Poulain J."/>
            <person name="Rensing S.A."/>
            <person name="Rousvoal S."/>
            <person name="Samson G."/>
            <person name="Symeonidi A."/>
            <person name="Weissenbach J."/>
            <person name="Zambounis A."/>
            <person name="Wincker P."/>
            <person name="Boyen C."/>
        </authorList>
    </citation>
    <scope>NUCLEOTIDE SEQUENCE [LARGE SCALE GENOMIC DNA]</scope>
    <source>
        <strain evidence="4">cv. Stackhouse</strain>
    </source>
</reference>
<protein>
    <submittedName>
        <fullName evidence="3">Uncharacterized protein</fullName>
    </submittedName>
</protein>
<evidence type="ECO:0000313" key="3">
    <source>
        <dbReference type="EMBL" id="CDF77544.1"/>
    </source>
</evidence>
<evidence type="ECO:0000256" key="1">
    <source>
        <dbReference type="SAM" id="Coils"/>
    </source>
</evidence>
<dbReference type="KEGG" id="ccp:CHC_T00005402001"/>
<dbReference type="RefSeq" id="XP_005717328.1">
    <property type="nucleotide sequence ID" value="XM_005717271.1"/>
</dbReference>